<feature type="transmembrane region" description="Helical" evidence="6">
    <location>
        <begin position="15"/>
        <end position="36"/>
    </location>
</feature>
<comment type="subcellular location">
    <subcellularLocation>
        <location evidence="1">Cell membrane</location>
        <topology evidence="1">Multi-pass membrane protein</topology>
    </subcellularLocation>
</comment>
<keyword evidence="4 6" id="KW-1133">Transmembrane helix</keyword>
<feature type="domain" description="Major facilitator superfamily (MFS) profile" evidence="7">
    <location>
        <begin position="14"/>
        <end position="393"/>
    </location>
</feature>
<dbReference type="InterPro" id="IPR052714">
    <property type="entry name" value="MFS_Exporter"/>
</dbReference>
<accession>A0ABZ3IQ73</accession>
<protein>
    <submittedName>
        <fullName evidence="8">Staphylopine export protein</fullName>
    </submittedName>
</protein>
<evidence type="ECO:0000256" key="4">
    <source>
        <dbReference type="ARBA" id="ARBA00022989"/>
    </source>
</evidence>
<evidence type="ECO:0000256" key="5">
    <source>
        <dbReference type="ARBA" id="ARBA00023136"/>
    </source>
</evidence>
<dbReference type="SUPFAM" id="SSF103473">
    <property type="entry name" value="MFS general substrate transporter"/>
    <property type="match status" value="1"/>
</dbReference>
<dbReference type="Proteomes" id="UP000216752">
    <property type="component" value="Chromosome"/>
</dbReference>
<evidence type="ECO:0000256" key="6">
    <source>
        <dbReference type="SAM" id="Phobius"/>
    </source>
</evidence>
<keyword evidence="2" id="KW-0813">Transport</keyword>
<organism evidence="8 9">
    <name type="scientific">Sporomusa silvacetica DSM 10669</name>
    <dbReference type="NCBI Taxonomy" id="1123289"/>
    <lineage>
        <taxon>Bacteria</taxon>
        <taxon>Bacillati</taxon>
        <taxon>Bacillota</taxon>
        <taxon>Negativicutes</taxon>
        <taxon>Selenomonadales</taxon>
        <taxon>Sporomusaceae</taxon>
        <taxon>Sporomusa</taxon>
    </lineage>
</organism>
<dbReference type="InterPro" id="IPR011701">
    <property type="entry name" value="MFS"/>
</dbReference>
<evidence type="ECO:0000259" key="7">
    <source>
        <dbReference type="PROSITE" id="PS50850"/>
    </source>
</evidence>
<feature type="transmembrane region" description="Helical" evidence="6">
    <location>
        <begin position="248"/>
        <end position="269"/>
    </location>
</feature>
<gene>
    <name evidence="8" type="primary">cntE_3</name>
    <name evidence="8" type="ORF">SPSIL_040400</name>
</gene>
<keyword evidence="5 6" id="KW-0472">Membrane</keyword>
<dbReference type="PROSITE" id="PS50850">
    <property type="entry name" value="MFS"/>
    <property type="match status" value="1"/>
</dbReference>
<feature type="transmembrane region" description="Helical" evidence="6">
    <location>
        <begin position="79"/>
        <end position="97"/>
    </location>
</feature>
<evidence type="ECO:0000256" key="1">
    <source>
        <dbReference type="ARBA" id="ARBA00004651"/>
    </source>
</evidence>
<dbReference type="Gene3D" id="1.20.1250.20">
    <property type="entry name" value="MFS general substrate transporter like domains"/>
    <property type="match status" value="1"/>
</dbReference>
<feature type="transmembrane region" description="Helical" evidence="6">
    <location>
        <begin position="344"/>
        <end position="364"/>
    </location>
</feature>
<feature type="transmembrane region" description="Helical" evidence="6">
    <location>
        <begin position="219"/>
        <end position="242"/>
    </location>
</feature>
<feature type="transmembrane region" description="Helical" evidence="6">
    <location>
        <begin position="172"/>
        <end position="192"/>
    </location>
</feature>
<keyword evidence="9" id="KW-1185">Reference proteome</keyword>
<evidence type="ECO:0000256" key="2">
    <source>
        <dbReference type="ARBA" id="ARBA00022448"/>
    </source>
</evidence>
<feature type="transmembrane region" description="Helical" evidence="6">
    <location>
        <begin position="109"/>
        <end position="127"/>
    </location>
</feature>
<reference evidence="8" key="1">
    <citation type="submission" date="2024-05" db="EMBL/GenBank/DDBJ databases">
        <title>Isolation and characterization of Sporomusa carbonis sp. nov., a carboxydotrophic hydrogenogen in the genus of Sporomusa isolated from a charcoal burning pile.</title>
        <authorList>
            <person name="Boeer T."/>
            <person name="Rosenbaum F."/>
            <person name="Eysell L."/>
            <person name="Mueller V."/>
            <person name="Daniel R."/>
            <person name="Poehlein A."/>
        </authorList>
    </citation>
    <scope>NUCLEOTIDE SEQUENCE [LARGE SCALE GENOMIC DNA]</scope>
    <source>
        <strain evidence="8">DSM 10669</strain>
    </source>
</reference>
<name>A0ABZ3IQ73_9FIRM</name>
<sequence>MNDIAAEQSLWNKDFIMLALSNLLLFMVFEMLMPILPVFISNNGGTNSQVGLIMGSFTLSAIFIRLLIGRLGGSFNKKVLLILGVTSCMLATGFYYWTSSSLSTLAIRLLHGVGFGVATTLYATFAAASVPSGRQGEGLGYFGVGETMGISVGPLLGVWLMNKHGVDSGFGVGTIILLFAVLFTFGISCPLANDDEAKISRQETQKRNLLIDNFIEKRVLLQSGLALLLGMSFAGIVSFVVLYAKETAIPNVAYFFFVNALAGLLVRVVAGKIFDQRGPGILIGASAILCSVGTFLLAMASTTTSLIIAAALYGTGMGAVFPALQAWCINVVPTDRREHAMGTLLNFFDFGIGIGAILLGAIAAMTNYSIMYMSSILFFIVYWLLYQISGRRQNSVFAVKPQNE</sequence>
<dbReference type="Pfam" id="PF07690">
    <property type="entry name" value="MFS_1"/>
    <property type="match status" value="1"/>
</dbReference>
<feature type="transmembrane region" description="Helical" evidence="6">
    <location>
        <begin position="306"/>
        <end position="332"/>
    </location>
</feature>
<proteinExistence type="predicted"/>
<evidence type="ECO:0000256" key="3">
    <source>
        <dbReference type="ARBA" id="ARBA00022692"/>
    </source>
</evidence>
<dbReference type="RefSeq" id="WP_169717843.1">
    <property type="nucleotide sequence ID" value="NZ_CP155573.1"/>
</dbReference>
<feature type="transmembrane region" description="Helical" evidence="6">
    <location>
        <begin position="370"/>
        <end position="386"/>
    </location>
</feature>
<dbReference type="InterPro" id="IPR020846">
    <property type="entry name" value="MFS_dom"/>
</dbReference>
<dbReference type="PANTHER" id="PTHR23531">
    <property type="entry name" value="QUINOLENE RESISTANCE PROTEIN NORA"/>
    <property type="match status" value="1"/>
</dbReference>
<dbReference type="PANTHER" id="PTHR23531:SF2">
    <property type="entry name" value="PERMEASE"/>
    <property type="match status" value="1"/>
</dbReference>
<keyword evidence="3 6" id="KW-0812">Transmembrane</keyword>
<dbReference type="EMBL" id="CP155573">
    <property type="protein sequence ID" value="XFO67821.1"/>
    <property type="molecule type" value="Genomic_DNA"/>
</dbReference>
<dbReference type="CDD" id="cd17489">
    <property type="entry name" value="MFS_YfcJ_like"/>
    <property type="match status" value="1"/>
</dbReference>
<evidence type="ECO:0000313" key="9">
    <source>
        <dbReference type="Proteomes" id="UP000216752"/>
    </source>
</evidence>
<feature type="transmembrane region" description="Helical" evidence="6">
    <location>
        <begin position="48"/>
        <end position="67"/>
    </location>
</feature>
<feature type="transmembrane region" description="Helical" evidence="6">
    <location>
        <begin position="139"/>
        <end position="160"/>
    </location>
</feature>
<feature type="transmembrane region" description="Helical" evidence="6">
    <location>
        <begin position="281"/>
        <end position="300"/>
    </location>
</feature>
<evidence type="ECO:0000313" key="8">
    <source>
        <dbReference type="EMBL" id="XFO67821.1"/>
    </source>
</evidence>
<dbReference type="InterPro" id="IPR036259">
    <property type="entry name" value="MFS_trans_sf"/>
</dbReference>